<organism evidence="4 5">
    <name type="scientific">Posidoniimonas corsicana</name>
    <dbReference type="NCBI Taxonomy" id="1938618"/>
    <lineage>
        <taxon>Bacteria</taxon>
        <taxon>Pseudomonadati</taxon>
        <taxon>Planctomycetota</taxon>
        <taxon>Planctomycetia</taxon>
        <taxon>Pirellulales</taxon>
        <taxon>Lacipirellulaceae</taxon>
        <taxon>Posidoniimonas</taxon>
    </lineage>
</organism>
<dbReference type="InterPro" id="IPR047150">
    <property type="entry name" value="SGT"/>
</dbReference>
<evidence type="ECO:0000256" key="3">
    <source>
        <dbReference type="PROSITE-ProRule" id="PRU00339"/>
    </source>
</evidence>
<proteinExistence type="predicted"/>
<dbReference type="PANTHER" id="PTHR45831:SF2">
    <property type="entry name" value="LD24721P"/>
    <property type="match status" value="1"/>
</dbReference>
<evidence type="ECO:0000313" key="5">
    <source>
        <dbReference type="Proteomes" id="UP000316714"/>
    </source>
</evidence>
<protein>
    <submittedName>
        <fullName evidence="4">Tetratricopeptide repeat protein</fullName>
    </submittedName>
</protein>
<dbReference type="GO" id="GO:0072380">
    <property type="term" value="C:TRC complex"/>
    <property type="evidence" value="ECO:0007669"/>
    <property type="project" value="TreeGrafter"/>
</dbReference>
<keyword evidence="5" id="KW-1185">Reference proteome</keyword>
<keyword evidence="2 3" id="KW-0802">TPR repeat</keyword>
<dbReference type="AlphaFoldDB" id="A0A5C5VIQ2"/>
<comment type="caution">
    <text evidence="4">The sequence shown here is derived from an EMBL/GenBank/DDBJ whole genome shotgun (WGS) entry which is preliminary data.</text>
</comment>
<name>A0A5C5VIQ2_9BACT</name>
<dbReference type="Pfam" id="PF00515">
    <property type="entry name" value="TPR_1"/>
    <property type="match status" value="1"/>
</dbReference>
<dbReference type="PROSITE" id="PS50005">
    <property type="entry name" value="TPR"/>
    <property type="match status" value="2"/>
</dbReference>
<dbReference type="RefSeq" id="WP_197531403.1">
    <property type="nucleotide sequence ID" value="NZ_SIHJ01000001.1"/>
</dbReference>
<sequence>MPNNQPRVPVIVDFYLRYLDDQDSAAFIKNIARRYTCASLERLAVCGDRSGRRAAVLALGYMGDFSSNAVMGQALVDRDRGVRTIAENGIRDLWRRVGSREQRATLSAIIRLNQTKQYDEAIRLATELIHESPWIAEAWSQRGAAYFHLSQYDSSIRDCHQALEINPYHFTAAAGMGQCHLLQENPVAALEAYRRALRLNPGMEEVRVQVIQLQRTMKGE</sequence>
<dbReference type="GO" id="GO:0016020">
    <property type="term" value="C:membrane"/>
    <property type="evidence" value="ECO:0007669"/>
    <property type="project" value="TreeGrafter"/>
</dbReference>
<evidence type="ECO:0000256" key="2">
    <source>
        <dbReference type="ARBA" id="ARBA00022803"/>
    </source>
</evidence>
<dbReference type="InterPro" id="IPR019734">
    <property type="entry name" value="TPR_rpt"/>
</dbReference>
<keyword evidence="1" id="KW-0677">Repeat</keyword>
<evidence type="ECO:0000313" key="4">
    <source>
        <dbReference type="EMBL" id="TWT37847.1"/>
    </source>
</evidence>
<dbReference type="Proteomes" id="UP000316714">
    <property type="component" value="Unassembled WGS sequence"/>
</dbReference>
<gene>
    <name evidence="4" type="ORF">KOR34_28110</name>
</gene>
<feature type="repeat" description="TPR" evidence="3">
    <location>
        <begin position="170"/>
        <end position="203"/>
    </location>
</feature>
<dbReference type="GO" id="GO:0060090">
    <property type="term" value="F:molecular adaptor activity"/>
    <property type="evidence" value="ECO:0007669"/>
    <property type="project" value="TreeGrafter"/>
</dbReference>
<dbReference type="EMBL" id="SIHJ01000001">
    <property type="protein sequence ID" value="TWT37847.1"/>
    <property type="molecule type" value="Genomic_DNA"/>
</dbReference>
<dbReference type="InterPro" id="IPR011990">
    <property type="entry name" value="TPR-like_helical_dom_sf"/>
</dbReference>
<dbReference type="PANTHER" id="PTHR45831">
    <property type="entry name" value="LD24721P"/>
    <property type="match status" value="1"/>
</dbReference>
<dbReference type="SMART" id="SM00028">
    <property type="entry name" value="TPR"/>
    <property type="match status" value="2"/>
</dbReference>
<dbReference type="GO" id="GO:0006620">
    <property type="term" value="P:post-translational protein targeting to endoplasmic reticulum membrane"/>
    <property type="evidence" value="ECO:0007669"/>
    <property type="project" value="TreeGrafter"/>
</dbReference>
<accession>A0A5C5VIQ2</accession>
<evidence type="ECO:0000256" key="1">
    <source>
        <dbReference type="ARBA" id="ARBA00022737"/>
    </source>
</evidence>
<dbReference type="InterPro" id="IPR013105">
    <property type="entry name" value="TPR_2"/>
</dbReference>
<feature type="repeat" description="TPR" evidence="3">
    <location>
        <begin position="136"/>
        <end position="169"/>
    </location>
</feature>
<reference evidence="4 5" key="1">
    <citation type="submission" date="2019-02" db="EMBL/GenBank/DDBJ databases">
        <title>Deep-cultivation of Planctomycetes and their phenomic and genomic characterization uncovers novel biology.</title>
        <authorList>
            <person name="Wiegand S."/>
            <person name="Jogler M."/>
            <person name="Boedeker C."/>
            <person name="Pinto D."/>
            <person name="Vollmers J."/>
            <person name="Rivas-Marin E."/>
            <person name="Kohn T."/>
            <person name="Peeters S.H."/>
            <person name="Heuer A."/>
            <person name="Rast P."/>
            <person name="Oberbeckmann S."/>
            <person name="Bunk B."/>
            <person name="Jeske O."/>
            <person name="Meyerdierks A."/>
            <person name="Storesund J.E."/>
            <person name="Kallscheuer N."/>
            <person name="Luecker S."/>
            <person name="Lage O.M."/>
            <person name="Pohl T."/>
            <person name="Merkel B.J."/>
            <person name="Hornburger P."/>
            <person name="Mueller R.-W."/>
            <person name="Bruemmer F."/>
            <person name="Labrenz M."/>
            <person name="Spormann A.M."/>
            <person name="Op Den Camp H."/>
            <person name="Overmann J."/>
            <person name="Amann R."/>
            <person name="Jetten M.S.M."/>
            <person name="Mascher T."/>
            <person name="Medema M.H."/>
            <person name="Devos D.P."/>
            <person name="Kaster A.-K."/>
            <person name="Ovreas L."/>
            <person name="Rohde M."/>
            <person name="Galperin M.Y."/>
            <person name="Jogler C."/>
        </authorList>
    </citation>
    <scope>NUCLEOTIDE SEQUENCE [LARGE SCALE GENOMIC DNA]</scope>
    <source>
        <strain evidence="4 5">KOR34</strain>
    </source>
</reference>
<dbReference type="Gene3D" id="1.25.40.10">
    <property type="entry name" value="Tetratricopeptide repeat domain"/>
    <property type="match status" value="1"/>
</dbReference>
<dbReference type="Pfam" id="PF07719">
    <property type="entry name" value="TPR_2"/>
    <property type="match status" value="1"/>
</dbReference>
<dbReference type="SUPFAM" id="SSF48452">
    <property type="entry name" value="TPR-like"/>
    <property type="match status" value="1"/>
</dbReference>